<dbReference type="PANTHER" id="PTHR33563:SF1">
    <property type="entry name" value="3-DEHYDROQUINATE SYNTHASE"/>
    <property type="match status" value="1"/>
</dbReference>
<dbReference type="InterPro" id="IPR002812">
    <property type="entry name" value="DHQS"/>
</dbReference>
<comment type="caution">
    <text evidence="6">The sequence shown here is derived from an EMBL/GenBank/DDBJ whole genome shotgun (WGS) entry which is preliminary data.</text>
</comment>
<dbReference type="InterPro" id="IPR056179">
    <property type="entry name" value="DHQS_C"/>
</dbReference>
<feature type="region of interest" description="Disordered" evidence="3">
    <location>
        <begin position="1"/>
        <end position="21"/>
    </location>
</feature>
<evidence type="ECO:0000313" key="6">
    <source>
        <dbReference type="EMBL" id="KAK9925107.1"/>
    </source>
</evidence>
<evidence type="ECO:0000256" key="2">
    <source>
        <dbReference type="ARBA" id="ARBA00023141"/>
    </source>
</evidence>
<name>A0AAW1WL57_RUBAR</name>
<feature type="domain" description="3-dehydroquinate synthase C-terminal" evidence="5">
    <location>
        <begin position="156"/>
        <end position="339"/>
    </location>
</feature>
<evidence type="ECO:0000259" key="5">
    <source>
        <dbReference type="Pfam" id="PF26558"/>
    </source>
</evidence>
<feature type="domain" description="3-dehydroquinate synthase N-terminal" evidence="4">
    <location>
        <begin position="21"/>
        <end position="141"/>
    </location>
</feature>
<dbReference type="Pfam" id="PF26558">
    <property type="entry name" value="DHQS_2nd"/>
    <property type="match status" value="1"/>
</dbReference>
<evidence type="ECO:0000256" key="1">
    <source>
        <dbReference type="ARBA" id="ARBA00022605"/>
    </source>
</evidence>
<evidence type="ECO:0008006" key="8">
    <source>
        <dbReference type="Google" id="ProtNLM"/>
    </source>
</evidence>
<evidence type="ECO:0000313" key="7">
    <source>
        <dbReference type="Proteomes" id="UP001457282"/>
    </source>
</evidence>
<dbReference type="EMBL" id="JBEDUW010000006">
    <property type="protein sequence ID" value="KAK9925107.1"/>
    <property type="molecule type" value="Genomic_DNA"/>
</dbReference>
<dbReference type="GO" id="GO:0008652">
    <property type="term" value="P:amino acid biosynthetic process"/>
    <property type="evidence" value="ECO:0007669"/>
    <property type="project" value="UniProtKB-KW"/>
</dbReference>
<dbReference type="GO" id="GO:0016491">
    <property type="term" value="F:oxidoreductase activity"/>
    <property type="evidence" value="ECO:0007669"/>
    <property type="project" value="InterPro"/>
</dbReference>
<keyword evidence="7" id="KW-1185">Reference proteome</keyword>
<dbReference type="Proteomes" id="UP001457282">
    <property type="component" value="Unassembled WGS sequence"/>
</dbReference>
<organism evidence="6 7">
    <name type="scientific">Rubus argutus</name>
    <name type="common">Southern blackberry</name>
    <dbReference type="NCBI Taxonomy" id="59490"/>
    <lineage>
        <taxon>Eukaryota</taxon>
        <taxon>Viridiplantae</taxon>
        <taxon>Streptophyta</taxon>
        <taxon>Embryophyta</taxon>
        <taxon>Tracheophyta</taxon>
        <taxon>Spermatophyta</taxon>
        <taxon>Magnoliopsida</taxon>
        <taxon>eudicotyledons</taxon>
        <taxon>Gunneridae</taxon>
        <taxon>Pentapetalae</taxon>
        <taxon>rosids</taxon>
        <taxon>fabids</taxon>
        <taxon>Rosales</taxon>
        <taxon>Rosaceae</taxon>
        <taxon>Rosoideae</taxon>
        <taxon>Rosoideae incertae sedis</taxon>
        <taxon>Rubus</taxon>
    </lineage>
</organism>
<keyword evidence="2" id="KW-0057">Aromatic amino acid biosynthesis</keyword>
<proteinExistence type="predicted"/>
<dbReference type="Pfam" id="PF01959">
    <property type="entry name" value="DHQS"/>
    <property type="match status" value="1"/>
</dbReference>
<dbReference type="InterPro" id="IPR030960">
    <property type="entry name" value="DHQS/DOIS_N"/>
</dbReference>
<accession>A0AAW1WL57</accession>
<dbReference type="PIRSF" id="PIRSF006655">
    <property type="entry name" value="DHQ_synth"/>
    <property type="match status" value="1"/>
</dbReference>
<evidence type="ECO:0000259" key="4">
    <source>
        <dbReference type="Pfam" id="PF01959"/>
    </source>
</evidence>
<reference evidence="6 7" key="1">
    <citation type="journal article" date="2023" name="G3 (Bethesda)">
        <title>A chromosome-length genome assembly and annotation of blackberry (Rubus argutus, cv. 'Hillquist').</title>
        <authorList>
            <person name="Bruna T."/>
            <person name="Aryal R."/>
            <person name="Dudchenko O."/>
            <person name="Sargent D.J."/>
            <person name="Mead D."/>
            <person name="Buti M."/>
            <person name="Cavallini A."/>
            <person name="Hytonen T."/>
            <person name="Andres J."/>
            <person name="Pham M."/>
            <person name="Weisz D."/>
            <person name="Mascagni F."/>
            <person name="Usai G."/>
            <person name="Natali L."/>
            <person name="Bassil N."/>
            <person name="Fernandez G.E."/>
            <person name="Lomsadze A."/>
            <person name="Armour M."/>
            <person name="Olukolu B."/>
            <person name="Poorten T."/>
            <person name="Britton C."/>
            <person name="Davik J."/>
            <person name="Ashrafi H."/>
            <person name="Aiden E.L."/>
            <person name="Borodovsky M."/>
            <person name="Worthington M."/>
        </authorList>
    </citation>
    <scope>NUCLEOTIDE SEQUENCE [LARGE SCALE GENOMIC DNA]</scope>
    <source>
        <strain evidence="6">PI 553951</strain>
    </source>
</reference>
<dbReference type="AlphaFoldDB" id="A0AAW1WL57"/>
<dbReference type="PANTHER" id="PTHR33563">
    <property type="match status" value="1"/>
</dbReference>
<feature type="compositionally biased region" description="Low complexity" evidence="3">
    <location>
        <begin position="9"/>
        <end position="20"/>
    </location>
</feature>
<gene>
    <name evidence="6" type="ORF">M0R45_033448</name>
</gene>
<protein>
    <recommendedName>
        <fullName evidence="8">3-dehydroquinate synthase</fullName>
    </recommendedName>
</protein>
<dbReference type="GO" id="GO:0009073">
    <property type="term" value="P:aromatic amino acid family biosynthetic process"/>
    <property type="evidence" value="ECO:0007669"/>
    <property type="project" value="UniProtKB-KW"/>
</dbReference>
<sequence length="339" mass="36715">MEVQATQNSSVTSSTTSYGKSKTKLADDWSSMALIHPLLIQEGGIFDSDNTRVATILEVSNPKELEQLQPENGVAENVVVDLLDWQVIPAENIVAAFQGSQKTVFAVSKSPVEAQALEHGLGGVVLKVEDVKAVLDLKDYFDRRDEVGNILSLTKAIVTGVQVAGMGDRVCVDLCSLMRPGEGLLVGSFARGLFLVHSECLESNYIASRPFRVNAGPVHAYVAVPGGKTCYLSELKAGKEVILVDQKGHQRTAIVGRVKIETRPLILVEAKRNADDQTLYGILVQNAETVALVCPQKENEVQKTAIPVTSLKVGDEIMLRLQGGARHTGIEIQEFIVEK</sequence>
<evidence type="ECO:0000256" key="3">
    <source>
        <dbReference type="SAM" id="MobiDB-lite"/>
    </source>
</evidence>
<dbReference type="GO" id="GO:0003856">
    <property type="term" value="F:3-dehydroquinate synthase activity"/>
    <property type="evidence" value="ECO:0007669"/>
    <property type="project" value="InterPro"/>
</dbReference>
<keyword evidence="1" id="KW-0028">Amino-acid biosynthesis</keyword>